<evidence type="ECO:0000259" key="2">
    <source>
        <dbReference type="Pfam" id="PF09990"/>
    </source>
</evidence>
<dbReference type="Proteomes" id="UP000199251">
    <property type="component" value="Unassembled WGS sequence"/>
</dbReference>
<keyword evidence="1" id="KW-0472">Membrane</keyword>
<keyword evidence="1" id="KW-1133">Transmembrane helix</keyword>
<gene>
    <name evidence="3" type="ORF">BN1232_01465</name>
</gene>
<dbReference type="OrthoDB" id="4948879at2"/>
<proteinExistence type="predicted"/>
<accession>A0A0E4GWT4</accession>
<dbReference type="STRING" id="141349.BN1232_01465"/>
<sequence length="163" mass="17192">MTVIQGLPAHVLLVHFLVVLAPLTALLEIVCALWPAGRRGHLVWLTAVLAVVTAVLTPVTADAGGWLYDLRRDPSPILRKHAELGDTMIYFAVALLIVAVALLVLGLAERRSGSRHVGVSATVAVVALAVGVAAMVQIYRIGDAGADSVWGNEIAHLKQANSK</sequence>
<keyword evidence="1" id="KW-0812">Transmembrane</keyword>
<name>A0A0E4GWT4_MYCLN</name>
<evidence type="ECO:0000256" key="1">
    <source>
        <dbReference type="SAM" id="Phobius"/>
    </source>
</evidence>
<evidence type="ECO:0000313" key="4">
    <source>
        <dbReference type="Proteomes" id="UP000199251"/>
    </source>
</evidence>
<reference evidence="3 4" key="1">
    <citation type="submission" date="2015-03" db="EMBL/GenBank/DDBJ databases">
        <authorList>
            <person name="Urmite Genomes"/>
        </authorList>
    </citation>
    <scope>NUCLEOTIDE SEQUENCE [LARGE SCALE GENOMIC DNA]</scope>
    <source>
        <strain evidence="3 4">CSUR P1491</strain>
    </source>
</reference>
<feature type="transmembrane region" description="Helical" evidence="1">
    <location>
        <begin position="119"/>
        <end position="139"/>
    </location>
</feature>
<protein>
    <recommendedName>
        <fullName evidence="2">DUF2231 domain-containing protein</fullName>
    </recommendedName>
</protein>
<feature type="domain" description="DUF2231" evidence="2">
    <location>
        <begin position="6"/>
        <end position="154"/>
    </location>
</feature>
<organism evidence="3 4">
    <name type="scientific">Mycobacterium lentiflavum</name>
    <dbReference type="NCBI Taxonomy" id="141349"/>
    <lineage>
        <taxon>Bacteria</taxon>
        <taxon>Bacillati</taxon>
        <taxon>Actinomycetota</taxon>
        <taxon>Actinomycetes</taxon>
        <taxon>Mycobacteriales</taxon>
        <taxon>Mycobacteriaceae</taxon>
        <taxon>Mycobacterium</taxon>
        <taxon>Mycobacterium simiae complex</taxon>
    </lineage>
</organism>
<dbReference type="InterPro" id="IPR019251">
    <property type="entry name" value="DUF2231_TM"/>
</dbReference>
<dbReference type="EMBL" id="CTEE01000001">
    <property type="protein sequence ID" value="CQD08184.1"/>
    <property type="molecule type" value="Genomic_DNA"/>
</dbReference>
<dbReference type="RefSeq" id="WP_090600759.1">
    <property type="nucleotide sequence ID" value="NZ_CTEE01000001.1"/>
</dbReference>
<evidence type="ECO:0000313" key="3">
    <source>
        <dbReference type="EMBL" id="CQD08184.1"/>
    </source>
</evidence>
<feature type="transmembrane region" description="Helical" evidence="1">
    <location>
        <begin position="88"/>
        <end position="107"/>
    </location>
</feature>
<dbReference type="AlphaFoldDB" id="A0A0E4GWT4"/>
<feature type="transmembrane region" description="Helical" evidence="1">
    <location>
        <begin position="42"/>
        <end position="68"/>
    </location>
</feature>
<dbReference type="Pfam" id="PF09990">
    <property type="entry name" value="DUF2231"/>
    <property type="match status" value="1"/>
</dbReference>
<feature type="transmembrane region" description="Helical" evidence="1">
    <location>
        <begin position="12"/>
        <end position="35"/>
    </location>
</feature>